<evidence type="ECO:0000259" key="1">
    <source>
        <dbReference type="Pfam" id="PF09851"/>
    </source>
</evidence>
<name>A0A7K4ML59_9ARCH</name>
<gene>
    <name evidence="2" type="ORF">HX850_03315</name>
</gene>
<comment type="caution">
    <text evidence="2">The sequence shown here is derived from an EMBL/GenBank/DDBJ whole genome shotgun (WGS) entry which is preliminary data.</text>
</comment>
<dbReference type="Pfam" id="PF09851">
    <property type="entry name" value="SHOCT"/>
    <property type="match status" value="1"/>
</dbReference>
<proteinExistence type="predicted"/>
<dbReference type="Proteomes" id="UP000568446">
    <property type="component" value="Unassembled WGS sequence"/>
</dbReference>
<evidence type="ECO:0000313" key="3">
    <source>
        <dbReference type="Proteomes" id="UP000568446"/>
    </source>
</evidence>
<dbReference type="AlphaFoldDB" id="A0A7K4ML59"/>
<accession>A0A7K4ML59</accession>
<dbReference type="EMBL" id="JACATK010000013">
    <property type="protein sequence ID" value="NWJ29927.1"/>
    <property type="molecule type" value="Genomic_DNA"/>
</dbReference>
<dbReference type="InterPro" id="IPR018649">
    <property type="entry name" value="SHOCT"/>
</dbReference>
<reference evidence="2 3" key="1">
    <citation type="journal article" date="2019" name="Environ. Microbiol.">
        <title>Genomics insights into ecotype formation of ammonia-oxidizing archaea in the deep ocean.</title>
        <authorList>
            <person name="Wang Y."/>
            <person name="Huang J.M."/>
            <person name="Cui G.J."/>
            <person name="Nunoura T."/>
            <person name="Takaki Y."/>
            <person name="Li W.L."/>
            <person name="Li J."/>
            <person name="Gao Z.M."/>
            <person name="Takai K."/>
            <person name="Zhang A.Q."/>
            <person name="Stepanauskas R."/>
        </authorList>
    </citation>
    <scope>NUCLEOTIDE SEQUENCE [LARGE SCALE GENOMIC DNA]</scope>
    <source>
        <strain evidence="2 3">C4</strain>
    </source>
</reference>
<feature type="domain" description="SHOCT" evidence="1">
    <location>
        <begin position="104"/>
        <end position="129"/>
    </location>
</feature>
<evidence type="ECO:0000313" key="2">
    <source>
        <dbReference type="EMBL" id="NWJ29927.1"/>
    </source>
</evidence>
<organism evidence="2 3">
    <name type="scientific">Marine Group I thaumarchaeote</name>
    <dbReference type="NCBI Taxonomy" id="2511932"/>
    <lineage>
        <taxon>Archaea</taxon>
        <taxon>Nitrososphaerota</taxon>
        <taxon>Marine Group I</taxon>
    </lineage>
</organism>
<sequence>MARSNKSGYIEKFLKTADKALQEGVKKADKALQEGVKKADRVLDNAVDIGVMTAKQASKTSKELRNQAKKEREVLQKRGIKKLNEGILAAKNITSNTDEDLEILKKLGKLRANGIITEKEFQAKKKKILDRI</sequence>
<protein>
    <submittedName>
        <fullName evidence="2">SHOCT domain-containing protein</fullName>
    </submittedName>
</protein>